<dbReference type="PANTHER" id="PTHR13211:SF0">
    <property type="entry name" value="TELOMERASE CAJAL BODY PROTEIN 1"/>
    <property type="match status" value="1"/>
</dbReference>
<sequence>MMDTIGSNPHEYDTWQVPAYNITSGNTRVLLSQIGLDPDLDLQHNFTRRALWCADGSSALLQCENRSFQLVHPSPGERGNITLNHTRTLCQPSPIVDFLWYPCASRHNPATYCFIASVRECPVKLLDGNDGRLRASYPIVDHRERQIAPHSLLFSPTADKLYCGFQDAIEIFDIHRPGEGERLRTRPSKKSKEGLKGIVSSLSCSTAGTYFAAGTLTSASPVADNIALYDVSDGMQVLSVGGIWTHESGGVVQLMFSPTNEYWLYAAFRRSPRVWAWDLRNTSAPVCRLESKKETAVGVTPEGGDFNNATHVLRYGPTNQKIHFDIERGGRWMSRGDQEGNIAIYDLHANQQFSESTMGGMSGFGIGNAGNGPVNVIHPIQEFNAHSDAVGSVTFHPLQPVLLSVSGSRHFDAVATPNISSTGSEGSAYSDSDSALTSDEGDGKRAQHCQWPHGVIERPRSRPQPTVRDASVKLWDLGFENPSL</sequence>
<feature type="compositionally biased region" description="Polar residues" evidence="1">
    <location>
        <begin position="417"/>
        <end position="437"/>
    </location>
</feature>
<evidence type="ECO:0000313" key="3">
    <source>
        <dbReference type="Proteomes" id="UP000054018"/>
    </source>
</evidence>
<dbReference type="PANTHER" id="PTHR13211">
    <property type="entry name" value="TELOMERASE CAJAL BODY PROTEIN 1"/>
    <property type="match status" value="1"/>
</dbReference>
<accession>A0A0C9XYD8</accession>
<reference evidence="2 3" key="1">
    <citation type="submission" date="2014-04" db="EMBL/GenBank/DDBJ databases">
        <authorList>
            <consortium name="DOE Joint Genome Institute"/>
            <person name="Kuo A."/>
            <person name="Kohler A."/>
            <person name="Costa M.D."/>
            <person name="Nagy L.G."/>
            <person name="Floudas D."/>
            <person name="Copeland A."/>
            <person name="Barry K.W."/>
            <person name="Cichocki N."/>
            <person name="Veneault-Fourrey C."/>
            <person name="LaButti K."/>
            <person name="Lindquist E.A."/>
            <person name="Lipzen A."/>
            <person name="Lundell T."/>
            <person name="Morin E."/>
            <person name="Murat C."/>
            <person name="Sun H."/>
            <person name="Tunlid A."/>
            <person name="Henrissat B."/>
            <person name="Grigoriev I.V."/>
            <person name="Hibbett D.S."/>
            <person name="Martin F."/>
            <person name="Nordberg H.P."/>
            <person name="Cantor M.N."/>
            <person name="Hua S.X."/>
        </authorList>
    </citation>
    <scope>NUCLEOTIDE SEQUENCE [LARGE SCALE GENOMIC DNA]</scope>
    <source>
        <strain evidence="2 3">441</strain>
    </source>
</reference>
<name>A0A0C9XYD8_9AGAM</name>
<proteinExistence type="predicted"/>
<feature type="region of interest" description="Disordered" evidence="1">
    <location>
        <begin position="416"/>
        <end position="468"/>
    </location>
</feature>
<dbReference type="Gene3D" id="2.130.10.10">
    <property type="entry name" value="YVTN repeat-like/Quinoprotein amine dehydrogenase"/>
    <property type="match status" value="2"/>
</dbReference>
<evidence type="ECO:0000256" key="1">
    <source>
        <dbReference type="SAM" id="MobiDB-lite"/>
    </source>
</evidence>
<evidence type="ECO:0008006" key="4">
    <source>
        <dbReference type="Google" id="ProtNLM"/>
    </source>
</evidence>
<dbReference type="OrthoDB" id="239865at2759"/>
<dbReference type="InterPro" id="IPR015943">
    <property type="entry name" value="WD40/YVTN_repeat-like_dom_sf"/>
</dbReference>
<dbReference type="InterPro" id="IPR051150">
    <property type="entry name" value="SWT21/TCAB1_mRNA_Telomere"/>
</dbReference>
<dbReference type="AlphaFoldDB" id="A0A0C9XYD8"/>
<dbReference type="EMBL" id="KN833826">
    <property type="protein sequence ID" value="KIK17475.1"/>
    <property type="molecule type" value="Genomic_DNA"/>
</dbReference>
<keyword evidence="3" id="KW-1185">Reference proteome</keyword>
<dbReference type="Proteomes" id="UP000054018">
    <property type="component" value="Unassembled WGS sequence"/>
</dbReference>
<gene>
    <name evidence="2" type="ORF">PISMIDRAFT_685229</name>
</gene>
<reference evidence="3" key="2">
    <citation type="submission" date="2015-01" db="EMBL/GenBank/DDBJ databases">
        <title>Evolutionary Origins and Diversification of the Mycorrhizal Mutualists.</title>
        <authorList>
            <consortium name="DOE Joint Genome Institute"/>
            <consortium name="Mycorrhizal Genomics Consortium"/>
            <person name="Kohler A."/>
            <person name="Kuo A."/>
            <person name="Nagy L.G."/>
            <person name="Floudas D."/>
            <person name="Copeland A."/>
            <person name="Barry K.W."/>
            <person name="Cichocki N."/>
            <person name="Veneault-Fourrey C."/>
            <person name="LaButti K."/>
            <person name="Lindquist E.A."/>
            <person name="Lipzen A."/>
            <person name="Lundell T."/>
            <person name="Morin E."/>
            <person name="Murat C."/>
            <person name="Riley R."/>
            <person name="Ohm R."/>
            <person name="Sun H."/>
            <person name="Tunlid A."/>
            <person name="Henrissat B."/>
            <person name="Grigoriev I.V."/>
            <person name="Hibbett D.S."/>
            <person name="Martin F."/>
        </authorList>
    </citation>
    <scope>NUCLEOTIDE SEQUENCE [LARGE SCALE GENOMIC DNA]</scope>
    <source>
        <strain evidence="3">441</strain>
    </source>
</reference>
<protein>
    <recommendedName>
        <fullName evidence="4">WD40 repeat-like protein</fullName>
    </recommendedName>
</protein>
<evidence type="ECO:0000313" key="2">
    <source>
        <dbReference type="EMBL" id="KIK17475.1"/>
    </source>
</evidence>
<dbReference type="HOGENOM" id="CLU_022731_3_1_1"/>
<organism evidence="2 3">
    <name type="scientific">Pisolithus microcarpus 441</name>
    <dbReference type="NCBI Taxonomy" id="765257"/>
    <lineage>
        <taxon>Eukaryota</taxon>
        <taxon>Fungi</taxon>
        <taxon>Dikarya</taxon>
        <taxon>Basidiomycota</taxon>
        <taxon>Agaricomycotina</taxon>
        <taxon>Agaricomycetes</taxon>
        <taxon>Agaricomycetidae</taxon>
        <taxon>Boletales</taxon>
        <taxon>Sclerodermatineae</taxon>
        <taxon>Pisolithaceae</taxon>
        <taxon>Pisolithus</taxon>
    </lineage>
</organism>
<dbReference type="STRING" id="765257.A0A0C9XYD8"/>
<dbReference type="SUPFAM" id="SSF101908">
    <property type="entry name" value="Putative isomerase YbhE"/>
    <property type="match status" value="1"/>
</dbReference>